<dbReference type="RefSeq" id="WP_067522722.1">
    <property type="nucleotide sequence ID" value="NZ_JABELX010000004.1"/>
</dbReference>
<dbReference type="Pfam" id="PF12802">
    <property type="entry name" value="MarR_2"/>
    <property type="match status" value="1"/>
</dbReference>
<dbReference type="EMBL" id="JABELX010000004">
    <property type="protein sequence ID" value="NNH70571.1"/>
    <property type="molecule type" value="Genomic_DNA"/>
</dbReference>
<dbReference type="InterPro" id="IPR039422">
    <property type="entry name" value="MarR/SlyA-like"/>
</dbReference>
<dbReference type="PROSITE" id="PS50995">
    <property type="entry name" value="HTH_MARR_2"/>
    <property type="match status" value="1"/>
</dbReference>
<evidence type="ECO:0000259" key="1">
    <source>
        <dbReference type="PROSITE" id="PS50995"/>
    </source>
</evidence>
<dbReference type="GO" id="GO:0003700">
    <property type="term" value="F:DNA-binding transcription factor activity"/>
    <property type="evidence" value="ECO:0007669"/>
    <property type="project" value="InterPro"/>
</dbReference>
<name>A0A849CC69_9NOCA</name>
<protein>
    <submittedName>
        <fullName evidence="2">MarR family transcriptional regulator</fullName>
    </submittedName>
</protein>
<dbReference type="PRINTS" id="PR00598">
    <property type="entry name" value="HTHMARR"/>
</dbReference>
<reference evidence="2 3" key="1">
    <citation type="submission" date="2020-05" db="EMBL/GenBank/DDBJ databases">
        <title>MicrobeNet Type strains.</title>
        <authorList>
            <person name="Nicholson A.C."/>
        </authorList>
    </citation>
    <scope>NUCLEOTIDE SEQUENCE [LARGE SCALE GENOMIC DNA]</scope>
    <source>
        <strain evidence="2 3">JCM 3224</strain>
    </source>
</reference>
<evidence type="ECO:0000313" key="2">
    <source>
        <dbReference type="EMBL" id="NNH70571.1"/>
    </source>
</evidence>
<dbReference type="SMART" id="SM00347">
    <property type="entry name" value="HTH_MARR"/>
    <property type="match status" value="1"/>
</dbReference>
<gene>
    <name evidence="2" type="ORF">HLB23_11980</name>
</gene>
<dbReference type="InterPro" id="IPR000835">
    <property type="entry name" value="HTH_MarR-typ"/>
</dbReference>
<dbReference type="Proteomes" id="UP000586827">
    <property type="component" value="Unassembled WGS sequence"/>
</dbReference>
<dbReference type="PANTHER" id="PTHR33164">
    <property type="entry name" value="TRANSCRIPTIONAL REGULATOR, MARR FAMILY"/>
    <property type="match status" value="1"/>
</dbReference>
<evidence type="ECO:0000313" key="3">
    <source>
        <dbReference type="Proteomes" id="UP000586827"/>
    </source>
</evidence>
<sequence length="183" mass="21109">MTDSVDVIMDLWRHEVPELADDLWPVAIVGRIQRLSRILDRALKDLYAEHGLEVWEFDVLTTLRRSGPPYELTPGALLEAAMITSSTVTNRIDRMEAKNLVERLRDPDDRRSVRVRLTPHGMELVDRVFRLHLANEARLLPDYTPADYRRFTGELRRLLEHFDDHLDRDRATSAASAEAATPN</sequence>
<dbReference type="InterPro" id="IPR036390">
    <property type="entry name" value="WH_DNA-bd_sf"/>
</dbReference>
<feature type="domain" description="HTH marR-type" evidence="1">
    <location>
        <begin position="25"/>
        <end position="160"/>
    </location>
</feature>
<dbReference type="InterPro" id="IPR036388">
    <property type="entry name" value="WH-like_DNA-bd_sf"/>
</dbReference>
<organism evidence="2 3">
    <name type="scientific">Nocardia uniformis</name>
    <dbReference type="NCBI Taxonomy" id="53432"/>
    <lineage>
        <taxon>Bacteria</taxon>
        <taxon>Bacillati</taxon>
        <taxon>Actinomycetota</taxon>
        <taxon>Actinomycetes</taxon>
        <taxon>Mycobacteriales</taxon>
        <taxon>Nocardiaceae</taxon>
        <taxon>Nocardia</taxon>
    </lineage>
</organism>
<dbReference type="PANTHER" id="PTHR33164:SF104">
    <property type="entry name" value="TRANSCRIPTIONAL REGULATORY PROTEIN"/>
    <property type="match status" value="1"/>
</dbReference>
<comment type="caution">
    <text evidence="2">The sequence shown here is derived from an EMBL/GenBank/DDBJ whole genome shotgun (WGS) entry which is preliminary data.</text>
</comment>
<dbReference type="SUPFAM" id="SSF46785">
    <property type="entry name" value="Winged helix' DNA-binding domain"/>
    <property type="match status" value="1"/>
</dbReference>
<dbReference type="GO" id="GO:0006950">
    <property type="term" value="P:response to stress"/>
    <property type="evidence" value="ECO:0007669"/>
    <property type="project" value="TreeGrafter"/>
</dbReference>
<accession>A0A849CC69</accession>
<keyword evidence="3" id="KW-1185">Reference proteome</keyword>
<proteinExistence type="predicted"/>
<dbReference type="AlphaFoldDB" id="A0A849CC69"/>
<dbReference type="Gene3D" id="1.10.10.10">
    <property type="entry name" value="Winged helix-like DNA-binding domain superfamily/Winged helix DNA-binding domain"/>
    <property type="match status" value="1"/>
</dbReference>